<dbReference type="PANTHER" id="PTHR44468:SF2">
    <property type="entry name" value="V-SET AND IMMUNOGLOBULIN DOMAIN CONTAINING 8B ISOFORM X1"/>
    <property type="match status" value="1"/>
</dbReference>
<comment type="caution">
    <text evidence="4">The sequence shown here is derived from an EMBL/GenBank/DDBJ whole genome shotgun (WGS) entry which is preliminary data.</text>
</comment>
<dbReference type="InterPro" id="IPR036179">
    <property type="entry name" value="Ig-like_dom_sf"/>
</dbReference>
<evidence type="ECO:0000256" key="2">
    <source>
        <dbReference type="SAM" id="Phobius"/>
    </source>
</evidence>
<dbReference type="EMBL" id="SOYY01000012">
    <property type="protein sequence ID" value="KAA0714394.1"/>
    <property type="molecule type" value="Genomic_DNA"/>
</dbReference>
<evidence type="ECO:0000313" key="5">
    <source>
        <dbReference type="Proteomes" id="UP000324632"/>
    </source>
</evidence>
<keyword evidence="2" id="KW-0472">Membrane</keyword>
<evidence type="ECO:0000313" key="4">
    <source>
        <dbReference type="EMBL" id="KAA0714394.1"/>
    </source>
</evidence>
<gene>
    <name evidence="4" type="ORF">E1301_Tti016617</name>
</gene>
<dbReference type="Pfam" id="PF13927">
    <property type="entry name" value="Ig_3"/>
    <property type="match status" value="1"/>
</dbReference>
<keyword evidence="4" id="KW-0675">Receptor</keyword>
<dbReference type="InterPro" id="IPR003599">
    <property type="entry name" value="Ig_sub"/>
</dbReference>
<dbReference type="PANTHER" id="PTHR44468">
    <property type="entry name" value="COXSACKIEVIRUS AND ADENOVIRUS RECEPTOR-RELATED"/>
    <property type="match status" value="1"/>
</dbReference>
<name>A0A5A9NVZ1_9TELE</name>
<dbReference type="SMART" id="SM00406">
    <property type="entry name" value="IGv"/>
    <property type="match status" value="1"/>
</dbReference>
<organism evidence="4 5">
    <name type="scientific">Triplophysa tibetana</name>
    <dbReference type="NCBI Taxonomy" id="1572043"/>
    <lineage>
        <taxon>Eukaryota</taxon>
        <taxon>Metazoa</taxon>
        <taxon>Chordata</taxon>
        <taxon>Craniata</taxon>
        <taxon>Vertebrata</taxon>
        <taxon>Euteleostomi</taxon>
        <taxon>Actinopterygii</taxon>
        <taxon>Neopterygii</taxon>
        <taxon>Teleostei</taxon>
        <taxon>Ostariophysi</taxon>
        <taxon>Cypriniformes</taxon>
        <taxon>Nemacheilidae</taxon>
        <taxon>Triplophysa</taxon>
    </lineage>
</organism>
<dbReference type="InterPro" id="IPR013783">
    <property type="entry name" value="Ig-like_fold"/>
</dbReference>
<proteinExistence type="predicted"/>
<sequence length="367" mass="40339">MIKLWINFTSPLAALYIVAVCLNLTGLSAGIQVTSTGEQTVMKAQGESVTIGCTYTIDSVDVGELDIEWSRVSQDMTQKDQLILSYTAGTQHEFGDPGLMSRFKFVTDPSRGDATVTINSLQSPDTATYHCKVKKIPGVDSRKVTLVVLAKPSLPKCWVDGKEEKGGEISLLCKSSHGSAPLKYTWTKETGNLPPTASQNSQTGVMLIRNHSESYTGKYLCEVSNEVGTERCTYNLQAYNPTDKVGVIVGAVIGALLLLLLLLLLIWLLICCCNKRRYEKEVANEISVDAKAPESRPGSRTTSFRSMRSYHAHPGLRYNSVRQTDVMRAESGRSAYTERTGVEREASMLASDNRPPLPYDSKYGYPV</sequence>
<evidence type="ECO:0000256" key="1">
    <source>
        <dbReference type="SAM" id="MobiDB-lite"/>
    </source>
</evidence>
<feature type="transmembrane region" description="Helical" evidence="2">
    <location>
        <begin position="245"/>
        <end position="270"/>
    </location>
</feature>
<feature type="region of interest" description="Disordered" evidence="1">
    <location>
        <begin position="329"/>
        <end position="367"/>
    </location>
</feature>
<protein>
    <submittedName>
        <fullName evidence="4">Coxsackievirus and adenovirus receptor-like protein</fullName>
    </submittedName>
</protein>
<dbReference type="PROSITE" id="PS50835">
    <property type="entry name" value="IG_LIKE"/>
    <property type="match status" value="2"/>
</dbReference>
<dbReference type="AlphaFoldDB" id="A0A5A9NVZ1"/>
<keyword evidence="5" id="KW-1185">Reference proteome</keyword>
<feature type="domain" description="Ig-like" evidence="3">
    <location>
        <begin position="152"/>
        <end position="237"/>
    </location>
</feature>
<keyword evidence="2" id="KW-1133">Transmembrane helix</keyword>
<accession>A0A5A9NVZ1</accession>
<dbReference type="Pfam" id="PF07686">
    <property type="entry name" value="V-set"/>
    <property type="match status" value="1"/>
</dbReference>
<dbReference type="SMART" id="SM00409">
    <property type="entry name" value="IG"/>
    <property type="match status" value="2"/>
</dbReference>
<keyword evidence="2" id="KW-0812">Transmembrane</keyword>
<dbReference type="Gene3D" id="2.60.40.10">
    <property type="entry name" value="Immunoglobulins"/>
    <property type="match status" value="2"/>
</dbReference>
<feature type="domain" description="Ig-like" evidence="3">
    <location>
        <begin position="11"/>
        <end position="145"/>
    </location>
</feature>
<dbReference type="SUPFAM" id="SSF48726">
    <property type="entry name" value="Immunoglobulin"/>
    <property type="match status" value="2"/>
</dbReference>
<dbReference type="InterPro" id="IPR052307">
    <property type="entry name" value="EJ_Adhesion_Regulator"/>
</dbReference>
<evidence type="ECO:0000259" key="3">
    <source>
        <dbReference type="PROSITE" id="PS50835"/>
    </source>
</evidence>
<dbReference type="InterPro" id="IPR013106">
    <property type="entry name" value="Ig_V-set"/>
</dbReference>
<reference evidence="4 5" key="1">
    <citation type="journal article" date="2019" name="Mol. Ecol. Resour.">
        <title>Chromosome-level genome assembly of Triplophysa tibetana, a fish adapted to the harsh high-altitude environment of the Tibetan Plateau.</title>
        <authorList>
            <person name="Yang X."/>
            <person name="Liu H."/>
            <person name="Ma Z."/>
            <person name="Zou Y."/>
            <person name="Zou M."/>
            <person name="Mao Y."/>
            <person name="Li X."/>
            <person name="Wang H."/>
            <person name="Chen T."/>
            <person name="Wang W."/>
            <person name="Yang R."/>
        </authorList>
    </citation>
    <scope>NUCLEOTIDE SEQUENCE [LARGE SCALE GENOMIC DNA]</scope>
    <source>
        <strain evidence="4">TTIB1903HZAU</strain>
        <tissue evidence="4">Muscle</tissue>
    </source>
</reference>
<dbReference type="InterPro" id="IPR007110">
    <property type="entry name" value="Ig-like_dom"/>
</dbReference>
<dbReference type="Proteomes" id="UP000324632">
    <property type="component" value="Chromosome 12"/>
</dbReference>